<dbReference type="RefSeq" id="WP_145372492.1">
    <property type="nucleotide sequence ID" value="NZ_CP036275.1"/>
</dbReference>
<keyword evidence="3" id="KW-1185">Reference proteome</keyword>
<accession>A0A517ZFN3</accession>
<dbReference type="InterPro" id="IPR001736">
    <property type="entry name" value="PLipase_D/transphosphatidylase"/>
</dbReference>
<sequence>MSSSSKSTSADCKLMDRLVPDESHGRLVGLLGTTYELQPEFFETDFLPTLFGLGAWDDRSWSSRIALEKKLSELEAATLLMDAHPYRARPRSLRIEVQPVCMPGGASLHAKVLVGVYEKAIRVILGSANLTEPGYRRNREVVAVLTASEDRPGEVRLVREVIEQFRDRLQPWQSASVSRVYELADELLADWPIASALRQEWFVWSGGGETPLWQQFLSHWPDGEPAGQITIVSPFWSAEHTLGPLAAFLSELRRRNSLADAAELRLLTCAEPETADTFLPKLPESFASFDSASLGVAATALAVDPRVTSEEIDPGLGFLGQRSLHAKVVLVEGPETSLAYFGSANFTRRGWGFMSAPNLEAGLILRRTGADRTGLQGLIPRTTGAPVSLNGSAHGRIAAAEPNPEASAWPRFVQDVRLVPSSSDLSRLELVIQVDTDTEIGGWCITHTDDEAPDTPLFEKTLDRPVEREVRISLTPQQLERILREQEVCVRWSECETGRNVPVNVALDARAELPLCPGAITPAELHLIAYYQGQVAWEDLYPEPAQPEEEDETKATDTDELFGVDTSRIQSYLIREFVEALSGIRDDLARAALAPPQCMRLALLGQVSPVTLARHVLKAVQDGERTPTAAGFQLVEILACLESARHTEVTDKYQDNWAALVTDATGRVQEVLTQLTRQYADDLPESFGVYVETIRNHWRLQEIAK</sequence>
<dbReference type="CDD" id="cd09117">
    <property type="entry name" value="PLDc_Bfil_DEXD_like"/>
    <property type="match status" value="1"/>
</dbReference>
<dbReference type="PROSITE" id="PS50035">
    <property type="entry name" value="PLD"/>
    <property type="match status" value="1"/>
</dbReference>
<evidence type="ECO:0000259" key="1">
    <source>
        <dbReference type="PROSITE" id="PS50035"/>
    </source>
</evidence>
<reference evidence="2 3" key="1">
    <citation type="submission" date="2019-02" db="EMBL/GenBank/DDBJ databases">
        <title>Deep-cultivation of Planctomycetes and their phenomic and genomic characterization uncovers novel biology.</title>
        <authorList>
            <person name="Wiegand S."/>
            <person name="Jogler M."/>
            <person name="Boedeker C."/>
            <person name="Pinto D."/>
            <person name="Vollmers J."/>
            <person name="Rivas-Marin E."/>
            <person name="Kohn T."/>
            <person name="Peeters S.H."/>
            <person name="Heuer A."/>
            <person name="Rast P."/>
            <person name="Oberbeckmann S."/>
            <person name="Bunk B."/>
            <person name="Jeske O."/>
            <person name="Meyerdierks A."/>
            <person name="Storesund J.E."/>
            <person name="Kallscheuer N."/>
            <person name="Luecker S."/>
            <person name="Lage O.M."/>
            <person name="Pohl T."/>
            <person name="Merkel B.J."/>
            <person name="Hornburger P."/>
            <person name="Mueller R.-W."/>
            <person name="Bruemmer F."/>
            <person name="Labrenz M."/>
            <person name="Spormann A.M."/>
            <person name="Op den Camp H."/>
            <person name="Overmann J."/>
            <person name="Amann R."/>
            <person name="Jetten M.S.M."/>
            <person name="Mascher T."/>
            <person name="Medema M.H."/>
            <person name="Devos D.P."/>
            <person name="Kaster A.-K."/>
            <person name="Ovreas L."/>
            <person name="Rohde M."/>
            <person name="Galperin M.Y."/>
            <person name="Jogler C."/>
        </authorList>
    </citation>
    <scope>NUCLEOTIDE SEQUENCE [LARGE SCALE GENOMIC DNA]</scope>
    <source>
        <strain evidence="2 3">Mal4</strain>
    </source>
</reference>
<evidence type="ECO:0000313" key="3">
    <source>
        <dbReference type="Proteomes" id="UP000320496"/>
    </source>
</evidence>
<name>A0A517ZFN3_9PLAN</name>
<organism evidence="2 3">
    <name type="scientific">Maioricimonas rarisocia</name>
    <dbReference type="NCBI Taxonomy" id="2528026"/>
    <lineage>
        <taxon>Bacteria</taxon>
        <taxon>Pseudomonadati</taxon>
        <taxon>Planctomycetota</taxon>
        <taxon>Planctomycetia</taxon>
        <taxon>Planctomycetales</taxon>
        <taxon>Planctomycetaceae</taxon>
        <taxon>Maioricimonas</taxon>
    </lineage>
</organism>
<gene>
    <name evidence="2" type="ORF">Mal4_56300</name>
</gene>
<dbReference type="Proteomes" id="UP000320496">
    <property type="component" value="Chromosome"/>
</dbReference>
<proteinExistence type="predicted"/>
<dbReference type="AlphaFoldDB" id="A0A517ZFN3"/>
<evidence type="ECO:0000313" key="2">
    <source>
        <dbReference type="EMBL" id="QDU41264.1"/>
    </source>
</evidence>
<dbReference type="GO" id="GO:0003824">
    <property type="term" value="F:catalytic activity"/>
    <property type="evidence" value="ECO:0007669"/>
    <property type="project" value="InterPro"/>
</dbReference>
<dbReference type="GO" id="GO:0006793">
    <property type="term" value="P:phosphorus metabolic process"/>
    <property type="evidence" value="ECO:0007669"/>
    <property type="project" value="UniProtKB-ARBA"/>
</dbReference>
<dbReference type="Gene3D" id="3.30.870.10">
    <property type="entry name" value="Endonuclease Chain A"/>
    <property type="match status" value="2"/>
</dbReference>
<protein>
    <recommendedName>
        <fullName evidence="1">PLD phosphodiesterase domain-containing protein</fullName>
    </recommendedName>
</protein>
<dbReference type="KEGG" id="mri:Mal4_56300"/>
<dbReference type="OrthoDB" id="4475112at2"/>
<dbReference type="EMBL" id="CP036275">
    <property type="protein sequence ID" value="QDU41264.1"/>
    <property type="molecule type" value="Genomic_DNA"/>
</dbReference>
<feature type="domain" description="PLD phosphodiesterase" evidence="1">
    <location>
        <begin position="320"/>
        <end position="350"/>
    </location>
</feature>